<evidence type="ECO:0000313" key="3">
    <source>
        <dbReference type="EMBL" id="RFF32830.1"/>
    </source>
</evidence>
<dbReference type="SMART" id="SM00460">
    <property type="entry name" value="TGc"/>
    <property type="match status" value="1"/>
</dbReference>
<dbReference type="Gene3D" id="3.10.620.30">
    <property type="match status" value="1"/>
</dbReference>
<feature type="transmembrane region" description="Helical" evidence="1">
    <location>
        <begin position="138"/>
        <end position="156"/>
    </location>
</feature>
<dbReference type="AlphaFoldDB" id="A0A3E1KCU2"/>
<reference evidence="3 4" key="1">
    <citation type="submission" date="2018-08" db="EMBL/GenBank/DDBJ databases">
        <title>Wenzhouxiangella salilacus sp. nov., a novel bacterium isolated from a saline lake in Xinjiang Province, China.</title>
        <authorList>
            <person name="Han S."/>
        </authorList>
    </citation>
    <scope>NUCLEOTIDE SEQUENCE [LARGE SCALE GENOMIC DNA]</scope>
    <source>
        <strain evidence="3 4">XDB06</strain>
    </source>
</reference>
<keyword evidence="4" id="KW-1185">Reference proteome</keyword>
<gene>
    <name evidence="3" type="ORF">DZC52_00395</name>
</gene>
<organism evidence="3 4">
    <name type="scientific">Wenzhouxiangella sediminis</name>
    <dbReference type="NCBI Taxonomy" id="1792836"/>
    <lineage>
        <taxon>Bacteria</taxon>
        <taxon>Pseudomonadati</taxon>
        <taxon>Pseudomonadota</taxon>
        <taxon>Gammaproteobacteria</taxon>
        <taxon>Chromatiales</taxon>
        <taxon>Wenzhouxiangellaceae</taxon>
        <taxon>Wenzhouxiangella</taxon>
    </lineage>
</organism>
<feature type="transmembrane region" description="Helical" evidence="1">
    <location>
        <begin position="115"/>
        <end position="132"/>
    </location>
</feature>
<protein>
    <submittedName>
        <fullName evidence="3">DUF3488 domain-containing protein</fullName>
    </submittedName>
</protein>
<dbReference type="OrthoDB" id="9804872at2"/>
<feature type="transmembrane region" description="Helical" evidence="1">
    <location>
        <begin position="68"/>
        <end position="86"/>
    </location>
</feature>
<dbReference type="PANTHER" id="PTHR42736">
    <property type="entry name" value="PROTEIN-GLUTAMINE GAMMA-GLUTAMYLTRANSFERASE"/>
    <property type="match status" value="1"/>
</dbReference>
<accession>A0A3E1KCU2</accession>
<dbReference type="PANTHER" id="PTHR42736:SF1">
    <property type="entry name" value="PROTEIN-GLUTAMINE GAMMA-GLUTAMYLTRANSFERASE"/>
    <property type="match status" value="1"/>
</dbReference>
<keyword evidence="1" id="KW-0812">Transmembrane</keyword>
<feature type="transmembrane region" description="Helical" evidence="1">
    <location>
        <begin position="177"/>
        <end position="195"/>
    </location>
</feature>
<dbReference type="Proteomes" id="UP000260351">
    <property type="component" value="Unassembled WGS sequence"/>
</dbReference>
<proteinExistence type="predicted"/>
<dbReference type="InterPro" id="IPR052901">
    <property type="entry name" value="Bact_TGase-like"/>
</dbReference>
<dbReference type="Pfam" id="PF01841">
    <property type="entry name" value="Transglut_core"/>
    <property type="match status" value="1"/>
</dbReference>
<feature type="domain" description="Transglutaminase-like" evidence="2">
    <location>
        <begin position="414"/>
        <end position="485"/>
    </location>
</feature>
<comment type="caution">
    <text evidence="3">The sequence shown here is derived from an EMBL/GenBank/DDBJ whole genome shotgun (WGS) entry which is preliminary data.</text>
</comment>
<evidence type="ECO:0000313" key="4">
    <source>
        <dbReference type="Proteomes" id="UP000260351"/>
    </source>
</evidence>
<keyword evidence="1" id="KW-0472">Membrane</keyword>
<evidence type="ECO:0000259" key="2">
    <source>
        <dbReference type="SMART" id="SM00460"/>
    </source>
</evidence>
<dbReference type="SUPFAM" id="SSF54001">
    <property type="entry name" value="Cysteine proteinases"/>
    <property type="match status" value="1"/>
</dbReference>
<dbReference type="Pfam" id="PF11992">
    <property type="entry name" value="TgpA_N"/>
    <property type="match status" value="1"/>
</dbReference>
<dbReference type="EMBL" id="QUZK01000003">
    <property type="protein sequence ID" value="RFF32830.1"/>
    <property type="molecule type" value="Genomic_DNA"/>
</dbReference>
<dbReference type="InterPro" id="IPR038765">
    <property type="entry name" value="Papain-like_cys_pep_sf"/>
</dbReference>
<feature type="transmembrane region" description="Helical" evidence="1">
    <location>
        <begin position="552"/>
        <end position="572"/>
    </location>
</feature>
<feature type="transmembrane region" description="Helical" evidence="1">
    <location>
        <begin position="37"/>
        <end position="56"/>
    </location>
</feature>
<evidence type="ECO:0000256" key="1">
    <source>
        <dbReference type="SAM" id="Phobius"/>
    </source>
</evidence>
<dbReference type="InterPro" id="IPR025403">
    <property type="entry name" value="TgpA-like_C"/>
</dbReference>
<dbReference type="InterPro" id="IPR002931">
    <property type="entry name" value="Transglutaminase-like"/>
</dbReference>
<dbReference type="InterPro" id="IPR021878">
    <property type="entry name" value="TgpA_N"/>
</dbReference>
<name>A0A3E1KCU2_9GAMM</name>
<dbReference type="Pfam" id="PF13559">
    <property type="entry name" value="DUF4129"/>
    <property type="match status" value="1"/>
</dbReference>
<keyword evidence="1" id="KW-1133">Transmembrane helix</keyword>
<sequence length="668" mass="75244">MPPGPGGTVNRPATHLPLGPVAWTVATFLVAALPHLLAMPPVLGVVVFALCGWRLLVARKRWRLPPGWLRLLLTIAAIGLLAVSYGGLWGRRAATGMLCLMLAAKMMELSRLRDLRMVASVSLFLIASQFLFNERLVLLVYLFGGVLLALAALLRIQQLDVNRRTAPGGDVALLRQSALLLVSALPMALALWVTFPRLAEPLWGLPDEVMDGKTGLSDSMSPGSIANLFLDDSPAFRAEFAGEPPPPSQRYWRGPVLWRFDGDTWERAFLPSRTEAPRVPPGSNDYRYTVQLEPHERRWLFALDHPVRVPQDARLSLDFQLTRRNPITTLTEYSVRSNPDFTDMPRLPVTLRQLAVSLPEDRNPRTREMALELRERFEDDRALIDHVLDWLRTEPFYYSLETAPLGRHGADEFLFDLRTGYCEYYASAFAVMMRAADIPARVVTGYQGGFWQEGGQYLLVRNSDAHAWVEVWLEGSGWTRVDPTAAVSPARIRSGAGSVAGGGEGLEWLRALRNRYDRLQHLWNSWVLGFDADRQQRMMNFFGLPNLSRTGMALLMAGVLGLIVLALAWAWLRQPARSRDPVRRAWLRLARRMQRRGLGPGLGETPLAWAERVAHRLADGARFLELARDYCAIRYGDRGNEADRQRFIRAARRFPVRRAVEPRRAASV</sequence>